<feature type="transmembrane region" description="Helical" evidence="9">
    <location>
        <begin position="82"/>
        <end position="103"/>
    </location>
</feature>
<dbReference type="RefSeq" id="WP_092846083.1">
    <property type="nucleotide sequence ID" value="NZ_FMAH01000007.1"/>
</dbReference>
<evidence type="ECO:0000256" key="7">
    <source>
        <dbReference type="ARBA" id="ARBA00022989"/>
    </source>
</evidence>
<keyword evidence="7 9" id="KW-1133">Transmembrane helix</keyword>
<dbReference type="PROSITE" id="PS50928">
    <property type="entry name" value="ABC_TM1"/>
    <property type="match status" value="1"/>
</dbReference>
<dbReference type="GO" id="GO:0043190">
    <property type="term" value="C:ATP-binding cassette (ABC) transporter complex"/>
    <property type="evidence" value="ECO:0007669"/>
    <property type="project" value="InterPro"/>
</dbReference>
<dbReference type="EMBL" id="FMAH01000007">
    <property type="protein sequence ID" value="SCB20745.1"/>
    <property type="molecule type" value="Genomic_DNA"/>
</dbReference>
<evidence type="ECO:0000256" key="9">
    <source>
        <dbReference type="RuleBase" id="RU363032"/>
    </source>
</evidence>
<evidence type="ECO:0000256" key="1">
    <source>
        <dbReference type="ARBA" id="ARBA00004429"/>
    </source>
</evidence>
<evidence type="ECO:0000256" key="2">
    <source>
        <dbReference type="ARBA" id="ARBA00010072"/>
    </source>
</evidence>
<evidence type="ECO:0000256" key="3">
    <source>
        <dbReference type="ARBA" id="ARBA00022448"/>
    </source>
</evidence>
<name>A0A1C3UZ83_9HYPH</name>
<keyword evidence="6" id="KW-0029">Amino-acid transport</keyword>
<sequence length="219" mass="23990">MQNLDFSVVTPYFGLLTTGLWWTIVMFLSSSVVSLALGIAFALIVLYAPPIAAFPIRFLTWLFMGTPLLLQLYLIYYGLVQIGIDIPAVGAGIIGLSLHFAVYNADVFRAGILSVDPGQMEGARSIGLNRGQAQRYIIVPQALRKTIAPIGNNLIVLLKDTSLVSIIGIAELVYSAQLAISETYTPFEFYLTVAGIYYMANLVLEAGLQFLENKVEMSR</sequence>
<dbReference type="Gene3D" id="1.10.3720.10">
    <property type="entry name" value="MetI-like"/>
    <property type="match status" value="1"/>
</dbReference>
<feature type="domain" description="ABC transmembrane type-1" evidence="10">
    <location>
        <begin position="20"/>
        <end position="208"/>
    </location>
</feature>
<dbReference type="Pfam" id="PF00528">
    <property type="entry name" value="BPD_transp_1"/>
    <property type="match status" value="1"/>
</dbReference>
<dbReference type="InterPro" id="IPR000515">
    <property type="entry name" value="MetI-like"/>
</dbReference>
<dbReference type="InterPro" id="IPR043429">
    <property type="entry name" value="ArtM/GltK/GlnP/TcyL/YhdX-like"/>
</dbReference>
<feature type="transmembrane region" description="Helical" evidence="9">
    <location>
        <begin position="189"/>
        <end position="211"/>
    </location>
</feature>
<dbReference type="GO" id="GO:0006865">
    <property type="term" value="P:amino acid transport"/>
    <property type="evidence" value="ECO:0007669"/>
    <property type="project" value="UniProtKB-KW"/>
</dbReference>
<keyword evidence="5 9" id="KW-0812">Transmembrane</keyword>
<comment type="subcellular location">
    <subcellularLocation>
        <location evidence="1">Cell inner membrane</location>
        <topology evidence="1">Multi-pass membrane protein</topology>
    </subcellularLocation>
    <subcellularLocation>
        <location evidence="9">Cell membrane</location>
        <topology evidence="9">Multi-pass membrane protein</topology>
    </subcellularLocation>
</comment>
<evidence type="ECO:0000313" key="11">
    <source>
        <dbReference type="EMBL" id="SCB20745.1"/>
    </source>
</evidence>
<dbReference type="Proteomes" id="UP000199435">
    <property type="component" value="Unassembled WGS sequence"/>
</dbReference>
<dbReference type="PANTHER" id="PTHR30614:SF0">
    <property type="entry name" value="L-CYSTINE TRANSPORT SYSTEM PERMEASE PROTEIN TCYL"/>
    <property type="match status" value="1"/>
</dbReference>
<evidence type="ECO:0000256" key="4">
    <source>
        <dbReference type="ARBA" id="ARBA00022475"/>
    </source>
</evidence>
<organism evidence="11 12">
    <name type="scientific">Rhizobium miluonense</name>
    <dbReference type="NCBI Taxonomy" id="411945"/>
    <lineage>
        <taxon>Bacteria</taxon>
        <taxon>Pseudomonadati</taxon>
        <taxon>Pseudomonadota</taxon>
        <taxon>Alphaproteobacteria</taxon>
        <taxon>Hyphomicrobiales</taxon>
        <taxon>Rhizobiaceae</taxon>
        <taxon>Rhizobium/Agrobacterium group</taxon>
        <taxon>Rhizobium</taxon>
    </lineage>
</organism>
<feature type="transmembrane region" description="Helical" evidence="9">
    <location>
        <begin position="154"/>
        <end position="177"/>
    </location>
</feature>
<comment type="similarity">
    <text evidence="2">Belongs to the binding-protein-dependent transport system permease family. HisMQ subfamily.</text>
</comment>
<dbReference type="STRING" id="411945.GA0061102_100732"/>
<evidence type="ECO:0000256" key="5">
    <source>
        <dbReference type="ARBA" id="ARBA00022692"/>
    </source>
</evidence>
<feature type="transmembrane region" description="Helical" evidence="9">
    <location>
        <begin position="58"/>
        <end position="76"/>
    </location>
</feature>
<reference evidence="12" key="1">
    <citation type="submission" date="2016-08" db="EMBL/GenBank/DDBJ databases">
        <authorList>
            <person name="Varghese N."/>
            <person name="Submissions Spin"/>
        </authorList>
    </citation>
    <scope>NUCLEOTIDE SEQUENCE [LARGE SCALE GENOMIC DNA]</scope>
    <source>
        <strain evidence="12">HAMBI 2971</strain>
    </source>
</reference>
<dbReference type="GO" id="GO:0022857">
    <property type="term" value="F:transmembrane transporter activity"/>
    <property type="evidence" value="ECO:0007669"/>
    <property type="project" value="InterPro"/>
</dbReference>
<keyword evidence="12" id="KW-1185">Reference proteome</keyword>
<accession>A0A1C3UZ83</accession>
<evidence type="ECO:0000256" key="6">
    <source>
        <dbReference type="ARBA" id="ARBA00022970"/>
    </source>
</evidence>
<evidence type="ECO:0000256" key="8">
    <source>
        <dbReference type="ARBA" id="ARBA00023136"/>
    </source>
</evidence>
<evidence type="ECO:0000313" key="12">
    <source>
        <dbReference type="Proteomes" id="UP000199435"/>
    </source>
</evidence>
<proteinExistence type="inferred from homology"/>
<dbReference type="PANTHER" id="PTHR30614">
    <property type="entry name" value="MEMBRANE COMPONENT OF AMINO ACID ABC TRANSPORTER"/>
    <property type="match status" value="1"/>
</dbReference>
<keyword evidence="4" id="KW-1003">Cell membrane</keyword>
<dbReference type="OrthoDB" id="9814550at2"/>
<dbReference type="CDD" id="cd06261">
    <property type="entry name" value="TM_PBP2"/>
    <property type="match status" value="1"/>
</dbReference>
<dbReference type="InterPro" id="IPR035906">
    <property type="entry name" value="MetI-like_sf"/>
</dbReference>
<gene>
    <name evidence="11" type="ORF">GA0061102_100732</name>
</gene>
<evidence type="ECO:0000259" key="10">
    <source>
        <dbReference type="PROSITE" id="PS50928"/>
    </source>
</evidence>
<protein>
    <submittedName>
        <fullName evidence="11">Amino acid ABC transporter membrane protein 2, PAAT family (TC 3.A.1.3.-)</fullName>
    </submittedName>
</protein>
<dbReference type="SUPFAM" id="SSF161098">
    <property type="entry name" value="MetI-like"/>
    <property type="match status" value="1"/>
</dbReference>
<feature type="transmembrane region" description="Helical" evidence="9">
    <location>
        <begin position="20"/>
        <end position="46"/>
    </location>
</feature>
<dbReference type="NCBIfam" id="TIGR01726">
    <property type="entry name" value="HEQRo_perm_3TM"/>
    <property type="match status" value="1"/>
</dbReference>
<dbReference type="InterPro" id="IPR010065">
    <property type="entry name" value="AA_ABC_transptr_permease_3TM"/>
</dbReference>
<keyword evidence="8 9" id="KW-0472">Membrane</keyword>
<dbReference type="AlphaFoldDB" id="A0A1C3UZ83"/>
<keyword evidence="3 9" id="KW-0813">Transport</keyword>